<accession>A0A4S3MCU1</accession>
<dbReference type="EMBL" id="SSMD01000002">
    <property type="protein sequence ID" value="THD75900.1"/>
    <property type="molecule type" value="Genomic_DNA"/>
</dbReference>
<protein>
    <recommendedName>
        <fullName evidence="3">Lipoprotein</fullName>
    </recommendedName>
</protein>
<dbReference type="RefSeq" id="WP_136338261.1">
    <property type="nucleotide sequence ID" value="NZ_SSMD01000002.1"/>
</dbReference>
<name>A0A4S3MCU1_9RHOB</name>
<dbReference type="PROSITE" id="PS51257">
    <property type="entry name" value="PROKAR_LIPOPROTEIN"/>
    <property type="match status" value="1"/>
</dbReference>
<sequence>MKTILLVGMMLLAGCASQIMEGFVGKDISEVYVQYGPPMNRFEMPDGRHAFQWHIQEEFFMPSTTTINTYGGMATAQTYGGGIYSNSCYYTLYAKPNSAKSFTVVGFEQPRIDCE</sequence>
<gene>
    <name evidence="1" type="ORF">E7681_05490</name>
</gene>
<proteinExistence type="predicted"/>
<dbReference type="OrthoDB" id="6400545at2"/>
<evidence type="ECO:0008006" key="3">
    <source>
        <dbReference type="Google" id="ProtNLM"/>
    </source>
</evidence>
<reference evidence="1 2" key="1">
    <citation type="submission" date="2019-04" db="EMBL/GenBank/DDBJ databases">
        <title>Draft genome sequence of Youngimonas vesicularis.</title>
        <authorList>
            <person name="Hameed A."/>
        </authorList>
    </citation>
    <scope>NUCLEOTIDE SEQUENCE [LARGE SCALE GENOMIC DNA]</scope>
    <source>
        <strain evidence="1 2">CC-AMW-E</strain>
    </source>
</reference>
<dbReference type="Proteomes" id="UP000306113">
    <property type="component" value="Unassembled WGS sequence"/>
</dbReference>
<evidence type="ECO:0000313" key="2">
    <source>
        <dbReference type="Proteomes" id="UP000306113"/>
    </source>
</evidence>
<keyword evidence="2" id="KW-1185">Reference proteome</keyword>
<organism evidence="1 2">
    <name type="scientific">Thalassobius vesicularis</name>
    <dbReference type="NCBI Taxonomy" id="1294297"/>
    <lineage>
        <taxon>Bacteria</taxon>
        <taxon>Pseudomonadati</taxon>
        <taxon>Pseudomonadota</taxon>
        <taxon>Alphaproteobacteria</taxon>
        <taxon>Rhodobacterales</taxon>
        <taxon>Roseobacteraceae</taxon>
        <taxon>Thalassovita</taxon>
    </lineage>
</organism>
<evidence type="ECO:0000313" key="1">
    <source>
        <dbReference type="EMBL" id="THD75900.1"/>
    </source>
</evidence>
<comment type="caution">
    <text evidence="1">The sequence shown here is derived from an EMBL/GenBank/DDBJ whole genome shotgun (WGS) entry which is preliminary data.</text>
</comment>
<dbReference type="AlphaFoldDB" id="A0A4S3MCU1"/>